<dbReference type="InterPro" id="IPR010753">
    <property type="entry name" value="DUF1330"/>
</dbReference>
<proteinExistence type="predicted"/>
<dbReference type="PANTHER" id="PTHR41521:SF4">
    <property type="entry name" value="BLR0684 PROTEIN"/>
    <property type="match status" value="1"/>
</dbReference>
<dbReference type="Proteomes" id="UP000612361">
    <property type="component" value="Unassembled WGS sequence"/>
</dbReference>
<dbReference type="SUPFAM" id="SSF54909">
    <property type="entry name" value="Dimeric alpha+beta barrel"/>
    <property type="match status" value="1"/>
</dbReference>
<protein>
    <submittedName>
        <fullName evidence="2">DUF1330 domain-containing protein</fullName>
    </submittedName>
</protein>
<name>A0A923I3D6_9BURK</name>
<evidence type="ECO:0000313" key="2">
    <source>
        <dbReference type="EMBL" id="MBC3935304.1"/>
    </source>
</evidence>
<keyword evidence="3" id="KW-1185">Reference proteome</keyword>
<organism evidence="2 3">
    <name type="scientific">Undibacterium rugosum</name>
    <dbReference type="NCBI Taxonomy" id="2762291"/>
    <lineage>
        <taxon>Bacteria</taxon>
        <taxon>Pseudomonadati</taxon>
        <taxon>Pseudomonadota</taxon>
        <taxon>Betaproteobacteria</taxon>
        <taxon>Burkholderiales</taxon>
        <taxon>Oxalobacteraceae</taxon>
        <taxon>Undibacterium</taxon>
    </lineage>
</organism>
<evidence type="ECO:0000313" key="3">
    <source>
        <dbReference type="Proteomes" id="UP000612361"/>
    </source>
</evidence>
<feature type="domain" description="DUF1330" evidence="1">
    <location>
        <begin position="7"/>
        <end position="98"/>
    </location>
</feature>
<sequence length="106" mass="11643">MSQPMLVLVQFNVKDFPKYVEHYASLMSAVAGKFGGQFLAATRDVIVKEGQTSGNFTAIIRFPSKEAANDMYESAEYAPLKARRIGELTDGGNLIFIPGLELPQTK</sequence>
<accession>A0A923I3D6</accession>
<dbReference type="InterPro" id="IPR011008">
    <property type="entry name" value="Dimeric_a/b-barrel"/>
</dbReference>
<dbReference type="Gene3D" id="3.30.70.100">
    <property type="match status" value="1"/>
</dbReference>
<comment type="caution">
    <text evidence="2">The sequence shown here is derived from an EMBL/GenBank/DDBJ whole genome shotgun (WGS) entry which is preliminary data.</text>
</comment>
<reference evidence="2" key="1">
    <citation type="submission" date="2020-08" db="EMBL/GenBank/DDBJ databases">
        <title>Novel species isolated from subtropical streams in China.</title>
        <authorList>
            <person name="Lu H."/>
        </authorList>
    </citation>
    <scope>NUCLEOTIDE SEQUENCE</scope>
    <source>
        <strain evidence="2">CY7W</strain>
    </source>
</reference>
<dbReference type="PANTHER" id="PTHR41521">
    <property type="match status" value="1"/>
</dbReference>
<dbReference type="RefSeq" id="WP_186880893.1">
    <property type="nucleotide sequence ID" value="NZ_JACOGG010000007.1"/>
</dbReference>
<dbReference type="EMBL" id="JACOGG010000007">
    <property type="protein sequence ID" value="MBC3935304.1"/>
    <property type="molecule type" value="Genomic_DNA"/>
</dbReference>
<evidence type="ECO:0000259" key="1">
    <source>
        <dbReference type="Pfam" id="PF07045"/>
    </source>
</evidence>
<dbReference type="AlphaFoldDB" id="A0A923I3D6"/>
<gene>
    <name evidence="2" type="ORF">H8K47_08025</name>
</gene>
<dbReference type="Pfam" id="PF07045">
    <property type="entry name" value="DUF1330"/>
    <property type="match status" value="1"/>
</dbReference>